<evidence type="ECO:0000313" key="1">
    <source>
        <dbReference type="EMBL" id="KYM98213.1"/>
    </source>
</evidence>
<dbReference type="AlphaFoldDB" id="A0A151ICS4"/>
<name>A0A151ICS4_9HYME</name>
<reference evidence="1 2" key="1">
    <citation type="submission" date="2016-03" db="EMBL/GenBank/DDBJ databases">
        <title>Cyphomyrmex costatus WGS genome.</title>
        <authorList>
            <person name="Nygaard S."/>
            <person name="Hu H."/>
            <person name="Boomsma J."/>
            <person name="Zhang G."/>
        </authorList>
    </citation>
    <scope>NUCLEOTIDE SEQUENCE [LARGE SCALE GENOMIC DNA]</scope>
    <source>
        <strain evidence="1">MS0001</strain>
        <tissue evidence="1">Whole body</tissue>
    </source>
</reference>
<dbReference type="EMBL" id="KQ978002">
    <property type="protein sequence ID" value="KYM98213.1"/>
    <property type="molecule type" value="Genomic_DNA"/>
</dbReference>
<sequence>MIFMNFTSIDCVMVLFALKRYRKHLSQICLPKAQRIYEFDPRDTPSERIINAPFSRSRERYPEREKPELSIDLDRGLGGTRHRHVHRLFYRCSLFSRRPVCPPSFFLYVCLSVFSWELEEPGEPVERVTGRLGETRVVNREGKLTATTIQVVEYRSDRLPTEIRSEVSEFHDETRLLHIQPLFRDTTVCTN</sequence>
<keyword evidence="2" id="KW-1185">Reference proteome</keyword>
<evidence type="ECO:0000313" key="2">
    <source>
        <dbReference type="Proteomes" id="UP000078542"/>
    </source>
</evidence>
<protein>
    <submittedName>
        <fullName evidence="1">Uncharacterized protein</fullName>
    </submittedName>
</protein>
<gene>
    <name evidence="1" type="ORF">ALC62_11063</name>
</gene>
<dbReference type="Proteomes" id="UP000078542">
    <property type="component" value="Unassembled WGS sequence"/>
</dbReference>
<organism evidence="1 2">
    <name type="scientific">Cyphomyrmex costatus</name>
    <dbReference type="NCBI Taxonomy" id="456900"/>
    <lineage>
        <taxon>Eukaryota</taxon>
        <taxon>Metazoa</taxon>
        <taxon>Ecdysozoa</taxon>
        <taxon>Arthropoda</taxon>
        <taxon>Hexapoda</taxon>
        <taxon>Insecta</taxon>
        <taxon>Pterygota</taxon>
        <taxon>Neoptera</taxon>
        <taxon>Endopterygota</taxon>
        <taxon>Hymenoptera</taxon>
        <taxon>Apocrita</taxon>
        <taxon>Aculeata</taxon>
        <taxon>Formicoidea</taxon>
        <taxon>Formicidae</taxon>
        <taxon>Myrmicinae</taxon>
        <taxon>Cyphomyrmex</taxon>
    </lineage>
</organism>
<accession>A0A151ICS4</accession>
<proteinExistence type="predicted"/>